<dbReference type="EMBL" id="JBJLSN010000019">
    <property type="protein sequence ID" value="MFL7902457.1"/>
    <property type="molecule type" value="Genomic_DNA"/>
</dbReference>
<evidence type="ECO:0000313" key="11">
    <source>
        <dbReference type="EMBL" id="MFL7902457.1"/>
    </source>
</evidence>
<comment type="catalytic activity">
    <reaction evidence="1 7 8">
        <text>ATP-dependent breakage, passage and rejoining of double-stranded DNA.</text>
        <dbReference type="EC" id="5.6.2.2"/>
    </reaction>
</comment>
<evidence type="ECO:0000256" key="1">
    <source>
        <dbReference type="ARBA" id="ARBA00000185"/>
    </source>
</evidence>
<reference evidence="12 14" key="2">
    <citation type="submission" date="2018-01" db="EMBL/GenBank/DDBJ databases">
        <title>Whole genome sequence of Azospirillum brasilense REC3 isolated from strawberry roots.</title>
        <authorList>
            <person name="Fontana C.A."/>
            <person name="Salazar S.M."/>
            <person name="Bassi D."/>
            <person name="Puglisi E."/>
            <person name="Lovaisa N.C."/>
            <person name="Toffoli L.M."/>
            <person name="Pedraza R."/>
            <person name="Cocconcelli P.S."/>
        </authorList>
    </citation>
    <scope>NUCLEOTIDE SEQUENCE [LARGE SCALE GENOMIC DNA]</scope>
    <source>
        <strain evidence="12 14">REC3</strain>
        <plasmid evidence="12">p5unnamed</plasmid>
    </source>
</reference>
<reference evidence="10 13" key="1">
    <citation type="journal article" date="2014" name="Genome Announc.">
        <title>Complete Genome Sequence of the Model Rhizosphere Strain Azospirillum brasilense Az39, Successfully Applied in Agriculture.</title>
        <authorList>
            <person name="Rivera D."/>
            <person name="Revale S."/>
            <person name="Molina R."/>
            <person name="Gualpa J."/>
            <person name="Puente M."/>
            <person name="Maroniche G."/>
            <person name="Paris G."/>
            <person name="Baker D."/>
            <person name="Clavijo B."/>
            <person name="McLay K."/>
            <person name="Spaepen S."/>
            <person name="Perticari A."/>
            <person name="Vazquez M."/>
            <person name="Wisniewski-Dye F."/>
            <person name="Watkins C."/>
            <person name="Martinez-Abarca F."/>
            <person name="Vanderleyden J."/>
            <person name="Cassan F."/>
        </authorList>
    </citation>
    <scope>NUCLEOTIDE SEQUENCE [LARGE SCALE GENOMIC DNA]</scope>
    <source>
        <strain evidence="10 13">Az39</strain>
        <plasmid evidence="10">AbAZ39_p1</plasmid>
    </source>
</reference>
<dbReference type="GO" id="GO:0009330">
    <property type="term" value="C:DNA topoisomerase type II (double strand cut, ATP-hydrolyzing) complex"/>
    <property type="evidence" value="ECO:0007669"/>
    <property type="project" value="TreeGrafter"/>
</dbReference>
<keyword evidence="15" id="KW-1185">Reference proteome</keyword>
<dbReference type="Gene3D" id="2.120.10.90">
    <property type="entry name" value="DNA gyrase/topoisomerase IV, subunit A, C-terminal"/>
    <property type="match status" value="1"/>
</dbReference>
<geneLocation type="plasmid" evidence="12">
    <name>p5unnamed</name>
</geneLocation>
<dbReference type="Proteomes" id="UP000027186">
    <property type="component" value="Plasmid AbAZ39_p1"/>
</dbReference>
<feature type="site" description="Interaction with DNA" evidence="7">
    <location>
        <position position="84"/>
    </location>
</feature>
<evidence type="ECO:0000256" key="2">
    <source>
        <dbReference type="ARBA" id="ARBA00022475"/>
    </source>
</evidence>
<dbReference type="InterPro" id="IPR013760">
    <property type="entry name" value="Topo_IIA-like_dom_sf"/>
</dbReference>
<dbReference type="NCBIfam" id="TIGR01062">
    <property type="entry name" value="parC_Gneg"/>
    <property type="match status" value="1"/>
</dbReference>
<dbReference type="PANTHER" id="PTHR43493">
    <property type="entry name" value="DNA GYRASE/TOPOISOMERASE SUBUNIT A"/>
    <property type="match status" value="1"/>
</dbReference>
<evidence type="ECO:0000256" key="7">
    <source>
        <dbReference type="HAMAP-Rule" id="MF_00936"/>
    </source>
</evidence>
<dbReference type="SMART" id="SM00434">
    <property type="entry name" value="TOP4c"/>
    <property type="match status" value="1"/>
</dbReference>
<reference evidence="11 15" key="3">
    <citation type="submission" date="2024-11" db="EMBL/GenBank/DDBJ databases">
        <title>Draft genome sequences of two bacteria associated to sugarcane roots in Colombia.</title>
        <authorList>
            <person name="Pardo-Diaz S."/>
            <person name="Masmela-Mendoza J."/>
            <person name="Delgadillo-Duran P."/>
            <person name="Bautista E.J."/>
            <person name="Rojas-Tapias D.F."/>
        </authorList>
    </citation>
    <scope>NUCLEOTIDE SEQUENCE [LARGE SCALE GENOMIC DNA]</scope>
    <source>
        <strain evidence="11 15">Ap18</strain>
    </source>
</reference>
<evidence type="ECO:0000256" key="8">
    <source>
        <dbReference type="PROSITE-ProRule" id="PRU01384"/>
    </source>
</evidence>
<dbReference type="GO" id="GO:0006265">
    <property type="term" value="P:DNA topological change"/>
    <property type="evidence" value="ECO:0007669"/>
    <property type="project" value="UniProtKB-UniRule"/>
</dbReference>
<evidence type="ECO:0000313" key="15">
    <source>
        <dbReference type="Proteomes" id="UP001628281"/>
    </source>
</evidence>
<dbReference type="InterPro" id="IPR006691">
    <property type="entry name" value="GyrA/parC_rep"/>
</dbReference>
<dbReference type="RefSeq" id="WP_040134999.1">
    <property type="nucleotide sequence ID" value="NZ_CP007794.1"/>
</dbReference>
<dbReference type="Gene3D" id="1.10.268.10">
    <property type="entry name" value="Topoisomerase, domain 3"/>
    <property type="match status" value="1"/>
</dbReference>
<evidence type="ECO:0000256" key="6">
    <source>
        <dbReference type="ARBA" id="ARBA00023235"/>
    </source>
</evidence>
<feature type="active site" description="O-(5'-phospho-DNA)-tyrosine intermediate" evidence="7 8">
    <location>
        <position position="128"/>
    </location>
</feature>
<dbReference type="KEGG" id="abq:ABAZ39_22685"/>
<dbReference type="GO" id="GO:0005737">
    <property type="term" value="C:cytoplasm"/>
    <property type="evidence" value="ECO:0007669"/>
    <property type="project" value="TreeGrafter"/>
</dbReference>
<dbReference type="Proteomes" id="UP000236268">
    <property type="component" value="Unassembled WGS sequence"/>
</dbReference>
<evidence type="ECO:0000256" key="4">
    <source>
        <dbReference type="ARBA" id="ARBA00023125"/>
    </source>
</evidence>
<dbReference type="InterPro" id="IPR050220">
    <property type="entry name" value="Type_II_DNA_Topoisomerases"/>
</dbReference>
<dbReference type="InterPro" id="IPR013758">
    <property type="entry name" value="Topo_IIA_A/C_ab"/>
</dbReference>
<dbReference type="Pfam" id="PF00521">
    <property type="entry name" value="DNA_topoisoIV"/>
    <property type="match status" value="1"/>
</dbReference>
<dbReference type="GO" id="GO:0005694">
    <property type="term" value="C:chromosome"/>
    <property type="evidence" value="ECO:0007669"/>
    <property type="project" value="InterPro"/>
</dbReference>
<dbReference type="EMBL" id="POWG01000007">
    <property type="protein sequence ID" value="PNQ99327.1"/>
    <property type="molecule type" value="Genomic_DNA"/>
</dbReference>
<dbReference type="AlphaFoldDB" id="A0A060DPE3"/>
<evidence type="ECO:0000313" key="13">
    <source>
        <dbReference type="Proteomes" id="UP000027186"/>
    </source>
</evidence>
<evidence type="ECO:0000256" key="5">
    <source>
        <dbReference type="ARBA" id="ARBA00023136"/>
    </source>
</evidence>
<feature type="domain" description="Topo IIA-type catalytic" evidence="9">
    <location>
        <begin position="40"/>
        <end position="520"/>
    </location>
</feature>
<dbReference type="GO" id="GO:0005524">
    <property type="term" value="F:ATP binding"/>
    <property type="evidence" value="ECO:0007669"/>
    <property type="project" value="InterPro"/>
</dbReference>
<dbReference type="InterPro" id="IPR035516">
    <property type="entry name" value="Gyrase/topoIV_suA_C"/>
</dbReference>
<feature type="site" description="Interaction with DNA" evidence="7">
    <location>
        <position position="86"/>
    </location>
</feature>
<comment type="subunit">
    <text evidence="7">Heterotetramer composed of ParC and ParE.</text>
</comment>
<keyword evidence="10" id="KW-0614">Plasmid</keyword>
<gene>
    <name evidence="7 11" type="primary">parC</name>
    <name evidence="10" type="ORF">ABAZ39_22685</name>
    <name evidence="11" type="ORF">ACJ41P_15075</name>
    <name evidence="12" type="ORF">C1S70_09140</name>
</gene>
<dbReference type="PANTHER" id="PTHR43493:SF1">
    <property type="entry name" value="DNA TOPOISOMERASE 4 SUBUNIT A"/>
    <property type="match status" value="1"/>
</dbReference>
<geneLocation type="plasmid" evidence="10 13">
    <name>AbAZ39_p1</name>
</geneLocation>
<dbReference type="Proteomes" id="UP001628281">
    <property type="component" value="Unassembled WGS sequence"/>
</dbReference>
<dbReference type="GO" id="GO:0003918">
    <property type="term" value="F:DNA topoisomerase type II (double strand cut, ATP-hydrolyzing) activity"/>
    <property type="evidence" value="ECO:0007669"/>
    <property type="project" value="UniProtKB-UniRule"/>
</dbReference>
<dbReference type="FunFam" id="1.10.268.10:FF:000001">
    <property type="entry name" value="DNA gyrase subunit A"/>
    <property type="match status" value="1"/>
</dbReference>
<dbReference type="SUPFAM" id="SSF56719">
    <property type="entry name" value="Type II DNA topoisomerase"/>
    <property type="match status" value="1"/>
</dbReference>
<proteinExistence type="inferred from homology"/>
<protein>
    <recommendedName>
        <fullName evidence="7">DNA topoisomerase 4 subunit A</fullName>
        <ecNumber evidence="7">5.6.2.2</ecNumber>
    </recommendedName>
    <alternativeName>
        <fullName evidence="7">Topoisomerase IV subunit A</fullName>
    </alternativeName>
</protein>
<dbReference type="InterPro" id="IPR005742">
    <property type="entry name" value="TopoIV_A_Gneg"/>
</dbReference>
<organism evidence="10 13">
    <name type="scientific">Azospirillum argentinense</name>
    <dbReference type="NCBI Taxonomy" id="2970906"/>
    <lineage>
        <taxon>Bacteria</taxon>
        <taxon>Pseudomonadati</taxon>
        <taxon>Pseudomonadota</taxon>
        <taxon>Alphaproteobacteria</taxon>
        <taxon>Rhodospirillales</taxon>
        <taxon>Azospirillaceae</taxon>
        <taxon>Azospirillum</taxon>
    </lineage>
</organism>
<dbReference type="HAMAP" id="MF_00936">
    <property type="entry name" value="ParC_type1"/>
    <property type="match status" value="1"/>
</dbReference>
<comment type="similarity">
    <text evidence="7">Belongs to the type II topoisomerase GyrA/ParC subunit family. ParC type 1 subfamily.</text>
</comment>
<accession>A0A060DPE3</accession>
<evidence type="ECO:0000259" key="9">
    <source>
        <dbReference type="PROSITE" id="PS52040"/>
    </source>
</evidence>
<comment type="function">
    <text evidence="7">Topoisomerase IV is essential for chromosome segregation. It relaxes supercoiled DNA. Performs the decatenation events required during the replication of a circular DNA molecule.</text>
</comment>
<keyword evidence="5 7" id="KW-0472">Membrane</keyword>
<keyword evidence="4 7" id="KW-0238">DNA-binding</keyword>
<evidence type="ECO:0000313" key="14">
    <source>
        <dbReference type="Proteomes" id="UP000236268"/>
    </source>
</evidence>
<dbReference type="Gene3D" id="3.30.1360.40">
    <property type="match status" value="1"/>
</dbReference>
<feature type="site" description="Transition state stabilizer" evidence="7">
    <location>
        <position position="127"/>
    </location>
</feature>
<feature type="site" description="Interaction with DNA" evidence="7">
    <location>
        <position position="48"/>
    </location>
</feature>
<dbReference type="InterPro" id="IPR002205">
    <property type="entry name" value="Topo_IIA_dom_A"/>
</dbReference>
<keyword evidence="3 7" id="KW-0799">Topoisomerase</keyword>
<dbReference type="GO" id="GO:0019897">
    <property type="term" value="C:extrinsic component of plasma membrane"/>
    <property type="evidence" value="ECO:0007669"/>
    <property type="project" value="UniProtKB-UniRule"/>
</dbReference>
<comment type="subcellular location">
    <subcellularLocation>
        <location evidence="7">Cell membrane</location>
        <topology evidence="7">Peripheral membrane protein</topology>
    </subcellularLocation>
</comment>
<dbReference type="GO" id="GO:0003677">
    <property type="term" value="F:DNA binding"/>
    <property type="evidence" value="ECO:0007669"/>
    <property type="project" value="UniProtKB-UniRule"/>
</dbReference>
<dbReference type="GO" id="GO:0007059">
    <property type="term" value="P:chromosome segregation"/>
    <property type="evidence" value="ECO:0007669"/>
    <property type="project" value="UniProtKB-UniRule"/>
</dbReference>
<dbReference type="Pfam" id="PF03989">
    <property type="entry name" value="DNA_gyraseA_C"/>
    <property type="match status" value="3"/>
</dbReference>
<evidence type="ECO:0000313" key="10">
    <source>
        <dbReference type="EMBL" id="AIB14707.1"/>
    </source>
</evidence>
<dbReference type="Gene3D" id="3.90.199.10">
    <property type="entry name" value="Topoisomerase II, domain 5"/>
    <property type="match status" value="1"/>
</dbReference>
<keyword evidence="2 7" id="KW-1003">Cell membrane</keyword>
<dbReference type="EMBL" id="CP007794">
    <property type="protein sequence ID" value="AIB14707.1"/>
    <property type="molecule type" value="Genomic_DNA"/>
</dbReference>
<dbReference type="PROSITE" id="PS52040">
    <property type="entry name" value="TOPO_IIA"/>
    <property type="match status" value="1"/>
</dbReference>
<dbReference type="InterPro" id="IPR013757">
    <property type="entry name" value="Topo_IIA_A_a_sf"/>
</dbReference>
<dbReference type="CDD" id="cd00187">
    <property type="entry name" value="TOP4c"/>
    <property type="match status" value="1"/>
</dbReference>
<dbReference type="EC" id="5.6.2.2" evidence="7"/>
<evidence type="ECO:0000256" key="3">
    <source>
        <dbReference type="ARBA" id="ARBA00023029"/>
    </source>
</evidence>
<evidence type="ECO:0000313" key="12">
    <source>
        <dbReference type="EMBL" id="PNQ99327.1"/>
    </source>
</evidence>
<sequence>MTSRDPAQDPVLDIQEKPLRDALSERYLSYALSTIMARSLPDVRDGLKPVHRRLLYAMSQLRLDPSTPPKKSARVVGDVIGKFHPHGDTSVYDALVRLAQDFAVRYPLVDGQGNFGNIDGDNAAAMRYTEARLTDVAKALLEGIDEDAVDFRPTYDGDGDEPAVLPANFPNLLANGSSGIAVGMATNIPPHNAAQLCSALRLVLKHKQDCVKAALAGKEKPAPTKIEDLVTLISGPDFPTGGVLVEPRANVVEAYRTGRGSFRLRARWEVEKLGQGTWQVVVTEMPYQVQKARLVEKIAELLTNRKLLLLEDVRDESAEDVRLVLVPKSRNVDPEVLMASLFQTTDLEIRFAMNMNVLDKDNVPRVMNLFEVLDAFLDHRMEVLERRSRHRLAKIDHRLEVLGGYLIAYLNLDEVIRIIREEDEPKQALMRAFSLTEVQAEAILNMRLRNLRKLEEMEIQRENDALTAERAGLSELLADESLRWKTIGKETEETRKRFGEDRRTQVAEATAVIDIPVDAMVEREPLTVLCSQKGWIRAVRGHLTDAERLDVKYKEGDKEGFWVHCETTDKLLVFGTNGKFYTLSADKLPRGRGFGEPVRLMIDLGNEADIITLFKHQPDRRLLVASEDGRGFQVEENEVVAQTRSGKQILNPDDNKDAKICIPAEGDHVAVIGNNRLLLVFPLEQVPVMARGKGVQLQKYKDGSLSDLKVFTIAEGLSWKHGERQFNVTNLTGWLGNRAGVGKMPPNGFPKVNRFT</sequence>
<keyword evidence="6 7" id="KW-0413">Isomerase</keyword>
<name>A0A060DPE3_9PROT</name>
<dbReference type="NCBIfam" id="NF004044">
    <property type="entry name" value="PRK05561.1"/>
    <property type="match status" value="1"/>
</dbReference>
<dbReference type="SUPFAM" id="SSF101904">
    <property type="entry name" value="GyrA/ParC C-terminal domain-like"/>
    <property type="match status" value="1"/>
</dbReference>